<comment type="caution">
    <text evidence="1">The sequence shown here is derived from an EMBL/GenBank/DDBJ whole genome shotgun (WGS) entry which is preliminary data.</text>
</comment>
<proteinExistence type="predicted"/>
<evidence type="ECO:0000313" key="2">
    <source>
        <dbReference type="Proteomes" id="UP000279909"/>
    </source>
</evidence>
<dbReference type="Proteomes" id="UP000279909">
    <property type="component" value="Unassembled WGS sequence"/>
</dbReference>
<dbReference type="OrthoDB" id="2740119at2"/>
<keyword evidence="2" id="KW-1185">Reference proteome</keyword>
<name>A0A3M8HDE8_9BACI</name>
<dbReference type="EMBL" id="RHLQ01000010">
    <property type="protein sequence ID" value="RND00081.1"/>
    <property type="molecule type" value="Genomic_DNA"/>
</dbReference>
<gene>
    <name evidence="1" type="ORF">EC501_06115</name>
</gene>
<dbReference type="AlphaFoldDB" id="A0A3M8HDE8"/>
<reference evidence="1 2" key="1">
    <citation type="journal article" date="2014" name="Int. J. Syst. Evol. Microbiol.">
        <title>Lysinibacillus halotolerans sp. nov., isolated from saline-alkaline soil.</title>
        <authorList>
            <person name="Kong D."/>
            <person name="Wang Y."/>
            <person name="Zhao B."/>
            <person name="Li Y."/>
            <person name="Song J."/>
            <person name="Zhai Y."/>
            <person name="Zhang C."/>
            <person name="Wang H."/>
            <person name="Chen X."/>
            <person name="Zhao B."/>
            <person name="Ruan Z."/>
        </authorList>
    </citation>
    <scope>NUCLEOTIDE SEQUENCE [LARGE SCALE GENOMIC DNA]</scope>
    <source>
        <strain evidence="1 2">MCCC 1A12703</strain>
    </source>
</reference>
<evidence type="ECO:0000313" key="1">
    <source>
        <dbReference type="EMBL" id="RND00081.1"/>
    </source>
</evidence>
<protein>
    <recommendedName>
        <fullName evidence="3">Helix-turn-helix conjugative transposon-like domain-containing protein</fullName>
    </recommendedName>
</protein>
<accession>A0A3M8HDE8</accession>
<dbReference type="RefSeq" id="WP_122971408.1">
    <property type="nucleotide sequence ID" value="NZ_RHLQ01000010.1"/>
</dbReference>
<evidence type="ECO:0008006" key="3">
    <source>
        <dbReference type="Google" id="ProtNLM"/>
    </source>
</evidence>
<organism evidence="1 2">
    <name type="scientific">Lysinibacillus halotolerans</name>
    <dbReference type="NCBI Taxonomy" id="1368476"/>
    <lineage>
        <taxon>Bacteria</taxon>
        <taxon>Bacillati</taxon>
        <taxon>Bacillota</taxon>
        <taxon>Bacilli</taxon>
        <taxon>Bacillales</taxon>
        <taxon>Bacillaceae</taxon>
        <taxon>Lysinibacillus</taxon>
    </lineage>
</organism>
<sequence>MIKEYISPLELLELLRPKIKKELYQTDARYREDLEQEIVTKILEGLRTKKFHSIPTFFELVEKEKQPK</sequence>